<evidence type="ECO:0000256" key="6">
    <source>
        <dbReference type="ARBA" id="ARBA00022989"/>
    </source>
</evidence>
<dbReference type="HAMAP" id="MF_01398">
    <property type="entry name" value="ATP_synth_b_bprime"/>
    <property type="match status" value="1"/>
</dbReference>
<dbReference type="GO" id="GO:0046933">
    <property type="term" value="F:proton-transporting ATP synthase activity, rotational mechanism"/>
    <property type="evidence" value="ECO:0007669"/>
    <property type="project" value="UniProtKB-UniRule"/>
</dbReference>
<keyword evidence="7 12" id="KW-0406">Ion transport</keyword>
<dbReference type="GO" id="GO:0045259">
    <property type="term" value="C:proton-transporting ATP synthase complex"/>
    <property type="evidence" value="ECO:0007669"/>
    <property type="project" value="UniProtKB-KW"/>
</dbReference>
<evidence type="ECO:0000256" key="1">
    <source>
        <dbReference type="ARBA" id="ARBA00005513"/>
    </source>
</evidence>
<evidence type="ECO:0000256" key="4">
    <source>
        <dbReference type="ARBA" id="ARBA00022692"/>
    </source>
</evidence>
<comment type="function">
    <text evidence="12">Component of the F(0) channel, it forms part of the peripheral stalk, linking F(1) to F(0). The b'-subunit is a diverged and duplicated form of b found in plants and photosynthetic bacteria.</text>
</comment>
<dbReference type="CDD" id="cd06503">
    <property type="entry name" value="ATP-synt_Fo_b"/>
    <property type="match status" value="1"/>
</dbReference>
<feature type="coiled-coil region" evidence="14">
    <location>
        <begin position="45"/>
        <end position="131"/>
    </location>
</feature>
<gene>
    <name evidence="12" type="primary">atpF2</name>
    <name evidence="12" type="synonym">atpG</name>
    <name evidence="15" type="ORF">AN481_13135</name>
</gene>
<dbReference type="GO" id="GO:0046961">
    <property type="term" value="F:proton-transporting ATPase activity, rotational mechanism"/>
    <property type="evidence" value="ECO:0007669"/>
    <property type="project" value="TreeGrafter"/>
</dbReference>
<evidence type="ECO:0000256" key="9">
    <source>
        <dbReference type="ARBA" id="ARBA00023310"/>
    </source>
</evidence>
<proteinExistence type="inferred from homology"/>
<sequence>MFDFDATLPLMALQFLLLAALLNAIFYKPMTKVLDDRANYVRTNNLDARDRLAKAESLTKEYEQQLASARRQSQVTIETAQNEAKKITAQKIAQAQQEAQVQREQAAKEIEQQKQAAMATLETQVDALSNQILEKLLGSALAK</sequence>
<evidence type="ECO:0000256" key="2">
    <source>
        <dbReference type="ARBA" id="ARBA00022448"/>
    </source>
</evidence>
<dbReference type="HAMAP" id="MF_01399">
    <property type="entry name" value="ATP_synth_bprime"/>
    <property type="match status" value="1"/>
</dbReference>
<dbReference type="PANTHER" id="PTHR33445">
    <property type="entry name" value="ATP SYNTHASE SUBUNIT B', CHLOROPLASTIC"/>
    <property type="match status" value="1"/>
</dbReference>
<keyword evidence="9 12" id="KW-0066">ATP synthesis</keyword>
<evidence type="ECO:0000256" key="14">
    <source>
        <dbReference type="SAM" id="Coils"/>
    </source>
</evidence>
<dbReference type="EMBL" id="LJOY01000043">
    <property type="protein sequence ID" value="OBQ24866.1"/>
    <property type="molecule type" value="Genomic_DNA"/>
</dbReference>
<dbReference type="InterPro" id="IPR034679">
    <property type="entry name" value="ATP_synth_b"/>
</dbReference>
<keyword evidence="2 12" id="KW-0813">Transport</keyword>
<dbReference type="GO" id="GO:0012505">
    <property type="term" value="C:endomembrane system"/>
    <property type="evidence" value="ECO:0007669"/>
    <property type="project" value="UniProtKB-SubCell"/>
</dbReference>
<evidence type="ECO:0000256" key="8">
    <source>
        <dbReference type="ARBA" id="ARBA00023136"/>
    </source>
</evidence>
<name>A0A1B7VV65_APHFL</name>
<evidence type="ECO:0000256" key="3">
    <source>
        <dbReference type="ARBA" id="ARBA00022547"/>
    </source>
</evidence>
<accession>A0A1B7VV65</accession>
<dbReference type="NCBIfam" id="NF005607">
    <property type="entry name" value="PRK07353.1"/>
    <property type="match status" value="1"/>
</dbReference>
<organism evidence="15 16">
    <name type="scientific">Aphanizomenon flos-aquae LD13</name>
    <dbReference type="NCBI Taxonomy" id="1710894"/>
    <lineage>
        <taxon>Bacteria</taxon>
        <taxon>Bacillati</taxon>
        <taxon>Cyanobacteriota</taxon>
        <taxon>Cyanophyceae</taxon>
        <taxon>Nostocales</taxon>
        <taxon>Aphanizomenonaceae</taxon>
        <taxon>Aphanizomenon</taxon>
    </lineage>
</organism>
<comment type="subunit">
    <text evidence="12">F-type ATPases have 2 components, F(1) - the catalytic core - and F(0) - the membrane proton channel. F(1) has five subunits: alpha(3), beta(3), gamma(1), delta(1), epsilon(1). F(0) has four main subunits: a(1), b(1), b'(1) and c(10-14). The alpha and beta chains form an alternating ring which encloses part of the gamma chain. F(1) is attached to F(0) by a central stalk formed by the gamma and epsilon chains, while a peripheral stalk is formed by the delta, b and b' chains.</text>
</comment>
<evidence type="ECO:0000256" key="7">
    <source>
        <dbReference type="ARBA" id="ARBA00023065"/>
    </source>
</evidence>
<dbReference type="AlphaFoldDB" id="A0A1B7VV65"/>
<keyword evidence="4 12" id="KW-0812">Transmembrane</keyword>
<dbReference type="STRING" id="1803587.GCA_001593825_00579"/>
<keyword evidence="6 12" id="KW-1133">Transmembrane helix</keyword>
<comment type="similarity">
    <text evidence="1 12 13">Belongs to the ATPase B chain family.</text>
</comment>
<evidence type="ECO:0000313" key="15">
    <source>
        <dbReference type="EMBL" id="OBQ24866.1"/>
    </source>
</evidence>
<protein>
    <recommendedName>
        <fullName evidence="12">ATP synthase subunit b'</fullName>
    </recommendedName>
    <alternativeName>
        <fullName evidence="12">ATP synthase F(0) sector subunit b'</fullName>
    </alternativeName>
    <alternativeName>
        <fullName evidence="12">ATPase subunit II</fullName>
    </alternativeName>
    <alternativeName>
        <fullName evidence="12">F-type ATPase subunit b'</fullName>
        <shortName evidence="12">F-ATPase subunit b'</shortName>
    </alternativeName>
</protein>
<dbReference type="GO" id="GO:0031676">
    <property type="term" value="C:plasma membrane-derived thylakoid membrane"/>
    <property type="evidence" value="ECO:0007669"/>
    <property type="project" value="UniProtKB-SubCell"/>
</dbReference>
<dbReference type="SUPFAM" id="SSF81573">
    <property type="entry name" value="F1F0 ATP synthase subunit B, membrane domain"/>
    <property type="match status" value="1"/>
</dbReference>
<dbReference type="Pfam" id="PF00430">
    <property type="entry name" value="ATP-synt_B"/>
    <property type="match status" value="1"/>
</dbReference>
<evidence type="ECO:0000256" key="12">
    <source>
        <dbReference type="HAMAP-Rule" id="MF_01399"/>
    </source>
</evidence>
<keyword evidence="5 12" id="KW-0375">Hydrogen ion transport</keyword>
<dbReference type="InterPro" id="IPR028987">
    <property type="entry name" value="ATP_synth_B-like_membr_sf"/>
</dbReference>
<evidence type="ECO:0000256" key="11">
    <source>
        <dbReference type="ARBA" id="ARBA00037847"/>
    </source>
</evidence>
<keyword evidence="12" id="KW-0793">Thylakoid</keyword>
<dbReference type="Proteomes" id="UP000092382">
    <property type="component" value="Unassembled WGS sequence"/>
</dbReference>
<comment type="caution">
    <text evidence="15">The sequence shown here is derived from an EMBL/GenBank/DDBJ whole genome shotgun (WGS) entry which is preliminary data.</text>
</comment>
<keyword evidence="8 12" id="KW-0472">Membrane</keyword>
<dbReference type="InterPro" id="IPR002146">
    <property type="entry name" value="ATP_synth_b/b'su_bac/chlpt"/>
</dbReference>
<keyword evidence="3 12" id="KW-0138">CF(0)</keyword>
<evidence type="ECO:0000313" key="16">
    <source>
        <dbReference type="Proteomes" id="UP000092382"/>
    </source>
</evidence>
<evidence type="ECO:0000256" key="10">
    <source>
        <dbReference type="ARBA" id="ARBA00025198"/>
    </source>
</evidence>
<evidence type="ECO:0000256" key="13">
    <source>
        <dbReference type="RuleBase" id="RU003848"/>
    </source>
</evidence>
<comment type="subcellular location">
    <subcellularLocation>
        <location evidence="12">Cellular thylakoid membrane</location>
        <topology evidence="12">Single-pass membrane protein</topology>
    </subcellularLocation>
    <subcellularLocation>
        <location evidence="11">Endomembrane system</location>
        <topology evidence="11">Single-pass membrane protein</topology>
    </subcellularLocation>
</comment>
<evidence type="ECO:0000256" key="5">
    <source>
        <dbReference type="ARBA" id="ARBA00022781"/>
    </source>
</evidence>
<dbReference type="PANTHER" id="PTHR33445:SF2">
    <property type="entry name" value="ATP SYNTHASE SUBUNIT B', CHLOROPLASTIC"/>
    <property type="match status" value="1"/>
</dbReference>
<reference evidence="15 16" key="1">
    <citation type="submission" date="2015-09" db="EMBL/GenBank/DDBJ databases">
        <title>Whole genome shotgun sequence assembly of Aphanizomenon flos-aquae UKL13.</title>
        <authorList>
            <person name="Driscoll C."/>
        </authorList>
    </citation>
    <scope>NUCLEOTIDE SEQUENCE [LARGE SCALE GENOMIC DNA]</scope>
    <source>
        <strain evidence="15">MDT13</strain>
    </source>
</reference>
<dbReference type="PATRIC" id="fig|1710894.3.peg.522"/>
<keyword evidence="14" id="KW-0175">Coiled coil</keyword>
<dbReference type="InterPro" id="IPR050059">
    <property type="entry name" value="ATP_synthase_B_chain"/>
</dbReference>
<feature type="transmembrane region" description="Helical" evidence="12">
    <location>
        <begin position="6"/>
        <end position="27"/>
    </location>
</feature>
<comment type="function">
    <text evidence="10 12">F(1)F(0) ATP synthase produces ATP from ADP in the presence of a proton or sodium gradient. F-type ATPases consist of two structural domains, F(1) containing the extramembraneous catalytic core and F(0) containing the membrane proton channel, linked together by a central stalk and a peripheral stalk. During catalysis, ATP synthesis in the catalytic domain of F(1) is coupled via a rotary mechanism of the central stalk subunits to proton translocation.</text>
</comment>